<dbReference type="AlphaFoldDB" id="A0A2K8UFK7"/>
<evidence type="ECO:0000313" key="1">
    <source>
        <dbReference type="EMBL" id="AUB83901.1"/>
    </source>
</evidence>
<dbReference type="OrthoDB" id="5775848at2"/>
<reference evidence="1 2" key="1">
    <citation type="submission" date="2017-03" db="EMBL/GenBank/DDBJ databases">
        <title>Complete genome sequence of Candidatus 'Thiodictyon syntrophicum' sp. nov. strain Cad16T, a photolithoautotroph purple sulfur bacterium isolated from an alpine meromictic lake.</title>
        <authorList>
            <person name="Luedin S.M."/>
            <person name="Pothier J.F."/>
            <person name="Danza F."/>
            <person name="Storelli N."/>
            <person name="Wittwer M."/>
            <person name="Tonolla M."/>
        </authorList>
    </citation>
    <scope>NUCLEOTIDE SEQUENCE [LARGE SCALE GENOMIC DNA]</scope>
    <source>
        <strain evidence="1 2">Cad16T</strain>
    </source>
</reference>
<keyword evidence="2" id="KW-1185">Reference proteome</keyword>
<dbReference type="Proteomes" id="UP000232638">
    <property type="component" value="Chromosome"/>
</dbReference>
<protein>
    <submittedName>
        <fullName evidence="1">Uncharacterized protein</fullName>
    </submittedName>
</protein>
<name>A0A2K8UFK7_9GAMM</name>
<accession>A0A2K8UFK7</accession>
<sequence length="88" mass="10266">MSYTVDDFKFDTLRLMLTDPWLTPEEQATLRAGLLQKLPPEERLHGLDPAEVLKRYAPEDRLRGLPPEEILRAMDPEQIKAWLQRTGH</sequence>
<dbReference type="EMBL" id="CP020370">
    <property type="protein sequence ID" value="AUB83901.1"/>
    <property type="molecule type" value="Genomic_DNA"/>
</dbReference>
<dbReference type="KEGG" id="tsy:THSYN_25160"/>
<dbReference type="RefSeq" id="WP_100921578.1">
    <property type="nucleotide sequence ID" value="NZ_CP020370.1"/>
</dbReference>
<evidence type="ECO:0000313" key="2">
    <source>
        <dbReference type="Proteomes" id="UP000232638"/>
    </source>
</evidence>
<gene>
    <name evidence="1" type="ORF">THSYN_25160</name>
</gene>
<proteinExistence type="predicted"/>
<organism evidence="1 2">
    <name type="scientific">Candidatus Thiodictyon syntrophicum</name>
    <dbReference type="NCBI Taxonomy" id="1166950"/>
    <lineage>
        <taxon>Bacteria</taxon>
        <taxon>Pseudomonadati</taxon>
        <taxon>Pseudomonadota</taxon>
        <taxon>Gammaproteobacteria</taxon>
        <taxon>Chromatiales</taxon>
        <taxon>Chromatiaceae</taxon>
        <taxon>Thiodictyon</taxon>
    </lineage>
</organism>